<dbReference type="AlphaFoldDB" id="A0AAW2WJS8"/>
<proteinExistence type="predicted"/>
<accession>A0AAW2WJS8</accession>
<dbReference type="PANTHER" id="PTHR34222">
    <property type="entry name" value="GAG_PRE-INTEGRS DOMAIN-CONTAINING PROTEIN"/>
    <property type="match status" value="1"/>
</dbReference>
<dbReference type="Pfam" id="PF22936">
    <property type="entry name" value="Pol_BBD"/>
    <property type="match status" value="1"/>
</dbReference>
<organism evidence="2">
    <name type="scientific">Sesamum latifolium</name>
    <dbReference type="NCBI Taxonomy" id="2727402"/>
    <lineage>
        <taxon>Eukaryota</taxon>
        <taxon>Viridiplantae</taxon>
        <taxon>Streptophyta</taxon>
        <taxon>Embryophyta</taxon>
        <taxon>Tracheophyta</taxon>
        <taxon>Spermatophyta</taxon>
        <taxon>Magnoliopsida</taxon>
        <taxon>eudicotyledons</taxon>
        <taxon>Gunneridae</taxon>
        <taxon>Pentapetalae</taxon>
        <taxon>asterids</taxon>
        <taxon>lamiids</taxon>
        <taxon>Lamiales</taxon>
        <taxon>Pedaliaceae</taxon>
        <taxon>Sesamum</taxon>
    </lineage>
</organism>
<reference evidence="2" key="1">
    <citation type="submission" date="2020-06" db="EMBL/GenBank/DDBJ databases">
        <authorList>
            <person name="Li T."/>
            <person name="Hu X."/>
            <person name="Zhang T."/>
            <person name="Song X."/>
            <person name="Zhang H."/>
            <person name="Dai N."/>
            <person name="Sheng W."/>
            <person name="Hou X."/>
            <person name="Wei L."/>
        </authorList>
    </citation>
    <scope>NUCLEOTIDE SEQUENCE</scope>
    <source>
        <strain evidence="2">KEN1</strain>
        <tissue evidence="2">Leaf</tissue>
    </source>
</reference>
<evidence type="ECO:0000313" key="2">
    <source>
        <dbReference type="EMBL" id="KAL0440066.1"/>
    </source>
</evidence>
<sequence>MQFLMGLGDAYDHVRSQVLLMDPLPLIGKAYSMIFRVEKQREEQIGLQNEPAMTATFAGKQGTSGSGPRKQSFINKRLQFCDHCRRTGHTRESCFKLTGYPEWYKSLIDQRRSEKVTASRGLYANSETGEGSSQGVVPAVDSACSDLIRQEISRMMENSEFSQEQTTNLVDFEDFAEVQHLLRLPDGTRRKITHKGDVKIPDNIRLIGVLYIPSFKHNLISVNKACVDNSLRILFTHNQWFLQDPQAQKTLAIAKLKGRLYCFDKDSFNTTAK</sequence>
<evidence type="ECO:0000259" key="1">
    <source>
        <dbReference type="Pfam" id="PF22936"/>
    </source>
</evidence>
<dbReference type="EMBL" id="JACGWN010000008">
    <property type="protein sequence ID" value="KAL0440066.1"/>
    <property type="molecule type" value="Genomic_DNA"/>
</dbReference>
<feature type="domain" description="Retrovirus-related Pol polyprotein from transposon TNT 1-94-like beta-barrel" evidence="1">
    <location>
        <begin position="164"/>
        <end position="225"/>
    </location>
</feature>
<name>A0AAW2WJS8_9LAMI</name>
<gene>
    <name evidence="2" type="ORF">Slati_2489600</name>
</gene>
<dbReference type="PANTHER" id="PTHR34222:SF99">
    <property type="entry name" value="PROTEIN, PUTATIVE-RELATED"/>
    <property type="match status" value="1"/>
</dbReference>
<protein>
    <recommendedName>
        <fullName evidence="1">Retrovirus-related Pol polyprotein from transposon TNT 1-94-like beta-barrel domain-containing protein</fullName>
    </recommendedName>
</protein>
<comment type="caution">
    <text evidence="2">The sequence shown here is derived from an EMBL/GenBank/DDBJ whole genome shotgun (WGS) entry which is preliminary data.</text>
</comment>
<reference evidence="2" key="2">
    <citation type="journal article" date="2024" name="Plant">
        <title>Genomic evolution and insights into agronomic trait innovations of Sesamum species.</title>
        <authorList>
            <person name="Miao H."/>
            <person name="Wang L."/>
            <person name="Qu L."/>
            <person name="Liu H."/>
            <person name="Sun Y."/>
            <person name="Le M."/>
            <person name="Wang Q."/>
            <person name="Wei S."/>
            <person name="Zheng Y."/>
            <person name="Lin W."/>
            <person name="Duan Y."/>
            <person name="Cao H."/>
            <person name="Xiong S."/>
            <person name="Wang X."/>
            <person name="Wei L."/>
            <person name="Li C."/>
            <person name="Ma Q."/>
            <person name="Ju M."/>
            <person name="Zhao R."/>
            <person name="Li G."/>
            <person name="Mu C."/>
            <person name="Tian Q."/>
            <person name="Mei H."/>
            <person name="Zhang T."/>
            <person name="Gao T."/>
            <person name="Zhang H."/>
        </authorList>
    </citation>
    <scope>NUCLEOTIDE SEQUENCE</scope>
    <source>
        <strain evidence="2">KEN1</strain>
    </source>
</reference>
<dbReference type="InterPro" id="IPR054722">
    <property type="entry name" value="PolX-like_BBD"/>
</dbReference>